<keyword evidence="1" id="KW-0812">Transmembrane</keyword>
<dbReference type="AlphaFoldDB" id="A0A0F3NJJ7"/>
<keyword evidence="1" id="KW-0472">Membrane</keyword>
<accession>A0A0F3NJJ7</accession>
<organism evidence="2 3">
    <name type="scientific">Anaplasma phagocytophilum str. NCH-1</name>
    <dbReference type="NCBI Taxonomy" id="1359161"/>
    <lineage>
        <taxon>Bacteria</taxon>
        <taxon>Pseudomonadati</taxon>
        <taxon>Pseudomonadota</taxon>
        <taxon>Alphaproteobacteria</taxon>
        <taxon>Rickettsiales</taxon>
        <taxon>Anaplasmataceae</taxon>
        <taxon>Anaplasma</taxon>
        <taxon>phagocytophilum group</taxon>
    </lineage>
</organism>
<feature type="transmembrane region" description="Helical" evidence="1">
    <location>
        <begin position="22"/>
        <end position="40"/>
    </location>
</feature>
<name>A0A0F3NJJ7_ANAPH</name>
<dbReference type="Proteomes" id="UP000033754">
    <property type="component" value="Unassembled WGS sequence"/>
</dbReference>
<keyword evidence="1" id="KW-1133">Transmembrane helix</keyword>
<evidence type="ECO:0008006" key="4">
    <source>
        <dbReference type="Google" id="ProtNLM"/>
    </source>
</evidence>
<evidence type="ECO:0000313" key="2">
    <source>
        <dbReference type="EMBL" id="KJV68223.1"/>
    </source>
</evidence>
<reference evidence="2 3" key="1">
    <citation type="submission" date="2015-01" db="EMBL/GenBank/DDBJ databases">
        <title>Genome Sequencing of Rickettsiales.</title>
        <authorList>
            <person name="Daugherty S.C."/>
            <person name="Su Q."/>
            <person name="Abolude K."/>
            <person name="Beier-Sexton M."/>
            <person name="Carlyon J.A."/>
            <person name="Carter R."/>
            <person name="Day N.P."/>
            <person name="Dumler S.J."/>
            <person name="Dyachenko V."/>
            <person name="Godinez A."/>
            <person name="Kurtti T.J."/>
            <person name="Lichay M."/>
            <person name="Mullins K.E."/>
            <person name="Ott S."/>
            <person name="Pappas-Brown V."/>
            <person name="Paris D.H."/>
            <person name="Patel P."/>
            <person name="Richards A.L."/>
            <person name="Sadzewicz L."/>
            <person name="Sears K."/>
            <person name="Seidman D."/>
            <person name="Sengamalay N."/>
            <person name="Stenos J."/>
            <person name="Tallon L.J."/>
            <person name="Vincent G."/>
            <person name="Fraser C.M."/>
            <person name="Munderloh U."/>
            <person name="Dunning-Hotopp J.C."/>
        </authorList>
    </citation>
    <scope>NUCLEOTIDE SEQUENCE [LARGE SCALE GENOMIC DNA]</scope>
    <source>
        <strain evidence="2 3">NCH-1</strain>
    </source>
</reference>
<comment type="caution">
    <text evidence="2">The sequence shown here is derived from an EMBL/GenBank/DDBJ whole genome shotgun (WGS) entry which is preliminary data.</text>
</comment>
<evidence type="ECO:0000256" key="1">
    <source>
        <dbReference type="SAM" id="Phobius"/>
    </source>
</evidence>
<sequence>MAGVVLASTGSSFYEKYKNKLMLIRVVLHAITVVSAVFLIR</sequence>
<dbReference type="EMBL" id="LANT01000002">
    <property type="protein sequence ID" value="KJV68223.1"/>
    <property type="molecule type" value="Genomic_DNA"/>
</dbReference>
<evidence type="ECO:0000313" key="3">
    <source>
        <dbReference type="Proteomes" id="UP000033754"/>
    </source>
</evidence>
<gene>
    <name evidence="2" type="ORF">EPHNCH_0478</name>
</gene>
<protein>
    <recommendedName>
        <fullName evidence="4">HIG1 domain-containing protein</fullName>
    </recommendedName>
</protein>
<dbReference type="PATRIC" id="fig|1359161.3.peg.552"/>
<proteinExistence type="predicted"/>